<comment type="similarity">
    <text evidence="2">Belongs to the MotB family.</text>
</comment>
<dbReference type="Pfam" id="PF00691">
    <property type="entry name" value="OmpA"/>
    <property type="match status" value="1"/>
</dbReference>
<evidence type="ECO:0000259" key="9">
    <source>
        <dbReference type="PROSITE" id="PS51123"/>
    </source>
</evidence>
<dbReference type="AlphaFoldDB" id="A0A1G5RWI3"/>
<evidence type="ECO:0000256" key="4">
    <source>
        <dbReference type="ARBA" id="ARBA00022692"/>
    </source>
</evidence>
<proteinExistence type="inferred from homology"/>
<protein>
    <submittedName>
        <fullName evidence="10">Chemotaxis protein MotB</fullName>
    </submittedName>
</protein>
<gene>
    <name evidence="10" type="ORF">SAMN02910350_01283</name>
</gene>
<feature type="compositionally biased region" description="Polar residues" evidence="8">
    <location>
        <begin position="103"/>
        <end position="145"/>
    </location>
</feature>
<dbReference type="InterPro" id="IPR006665">
    <property type="entry name" value="OmpA-like"/>
</dbReference>
<dbReference type="Proteomes" id="UP000199428">
    <property type="component" value="Unassembled WGS sequence"/>
</dbReference>
<keyword evidence="4" id="KW-0812">Transmembrane</keyword>
<dbReference type="PANTHER" id="PTHR30329:SF21">
    <property type="entry name" value="LIPOPROTEIN YIAD-RELATED"/>
    <property type="match status" value="1"/>
</dbReference>
<name>A0A1G5RWI3_PSEXY</name>
<keyword evidence="3" id="KW-1003">Cell membrane</keyword>
<evidence type="ECO:0000256" key="3">
    <source>
        <dbReference type="ARBA" id="ARBA00022475"/>
    </source>
</evidence>
<dbReference type="InterPro" id="IPR036737">
    <property type="entry name" value="OmpA-like_sf"/>
</dbReference>
<keyword evidence="5" id="KW-1133">Transmembrane helix</keyword>
<dbReference type="InterPro" id="IPR025713">
    <property type="entry name" value="MotB-like_N_dom"/>
</dbReference>
<sequence length="327" mass="35752">MAKKQKQEEAPAGSPAWMATFSDLMNLLLCFFVLLFSMSSTDTAKFEEVIASIQSSFSIFSSGGSSIGEGHMISSGISQLEMFDDYFKSVTDGEDEDFEHQGASDQQTEGEQSDDGTLTENGANTENGSQTEEGQSPGDTSQQNVGNKDISVAEAKEALKEAGNLESEQIAEEIEEQLKLHGLQDQVEVDFNAEYVMITINGALLFESGKAYLAKDAVAIIDNLAAILSDYDQNIIEIEGHTDNVPMHSGTYENNDVLSMYRALYVADRIREKTNLNPAHIKSAGRGEYLPIADNSTAEGRARNRRVEIKIFNKYSSDFGSDAVVDE</sequence>
<feature type="domain" description="OmpA-like" evidence="9">
    <location>
        <begin position="193"/>
        <end position="315"/>
    </location>
</feature>
<dbReference type="EMBL" id="FMWK01000005">
    <property type="protein sequence ID" value="SCZ78472.1"/>
    <property type="molecule type" value="Genomic_DNA"/>
</dbReference>
<keyword evidence="6 7" id="KW-0472">Membrane</keyword>
<organism evidence="10 11">
    <name type="scientific">Pseudobutyrivibrio xylanivorans</name>
    <dbReference type="NCBI Taxonomy" id="185007"/>
    <lineage>
        <taxon>Bacteria</taxon>
        <taxon>Bacillati</taxon>
        <taxon>Bacillota</taxon>
        <taxon>Clostridia</taxon>
        <taxon>Lachnospirales</taxon>
        <taxon>Lachnospiraceae</taxon>
        <taxon>Pseudobutyrivibrio</taxon>
    </lineage>
</organism>
<evidence type="ECO:0000313" key="10">
    <source>
        <dbReference type="EMBL" id="SCZ78472.1"/>
    </source>
</evidence>
<dbReference type="PROSITE" id="PS51123">
    <property type="entry name" value="OMPA_2"/>
    <property type="match status" value="1"/>
</dbReference>
<dbReference type="Pfam" id="PF13677">
    <property type="entry name" value="MotB_plug"/>
    <property type="match status" value="1"/>
</dbReference>
<reference evidence="10 11" key="1">
    <citation type="submission" date="2016-10" db="EMBL/GenBank/DDBJ databases">
        <authorList>
            <person name="de Groot N.N."/>
        </authorList>
    </citation>
    <scope>NUCLEOTIDE SEQUENCE [LARGE SCALE GENOMIC DNA]</scope>
    <source>
        <strain evidence="10 11">DSM 10317</strain>
    </source>
</reference>
<dbReference type="SUPFAM" id="SSF103088">
    <property type="entry name" value="OmpA-like"/>
    <property type="match status" value="1"/>
</dbReference>
<evidence type="ECO:0000256" key="8">
    <source>
        <dbReference type="SAM" id="MobiDB-lite"/>
    </source>
</evidence>
<accession>A0A1G5RWI3</accession>
<dbReference type="PANTHER" id="PTHR30329">
    <property type="entry name" value="STATOR ELEMENT OF FLAGELLAR MOTOR COMPLEX"/>
    <property type="match status" value="1"/>
</dbReference>
<feature type="region of interest" description="Disordered" evidence="8">
    <location>
        <begin position="95"/>
        <end position="145"/>
    </location>
</feature>
<dbReference type="RefSeq" id="WP_090162178.1">
    <property type="nucleotide sequence ID" value="NZ_FMWK01000005.1"/>
</dbReference>
<dbReference type="Gene3D" id="3.30.1330.60">
    <property type="entry name" value="OmpA-like domain"/>
    <property type="match status" value="1"/>
</dbReference>
<evidence type="ECO:0000256" key="2">
    <source>
        <dbReference type="ARBA" id="ARBA00008914"/>
    </source>
</evidence>
<evidence type="ECO:0000256" key="1">
    <source>
        <dbReference type="ARBA" id="ARBA00004162"/>
    </source>
</evidence>
<evidence type="ECO:0000313" key="11">
    <source>
        <dbReference type="Proteomes" id="UP000199428"/>
    </source>
</evidence>
<comment type="subcellular location">
    <subcellularLocation>
        <location evidence="1">Cell membrane</location>
        <topology evidence="1">Single-pass membrane protein</topology>
    </subcellularLocation>
</comment>
<evidence type="ECO:0000256" key="5">
    <source>
        <dbReference type="ARBA" id="ARBA00022989"/>
    </source>
</evidence>
<evidence type="ECO:0000256" key="7">
    <source>
        <dbReference type="PROSITE-ProRule" id="PRU00473"/>
    </source>
</evidence>
<evidence type="ECO:0000256" key="6">
    <source>
        <dbReference type="ARBA" id="ARBA00023136"/>
    </source>
</evidence>
<dbReference type="CDD" id="cd07185">
    <property type="entry name" value="OmpA_C-like"/>
    <property type="match status" value="1"/>
</dbReference>
<dbReference type="InterPro" id="IPR050330">
    <property type="entry name" value="Bact_OuterMem_StrucFunc"/>
</dbReference>
<dbReference type="GO" id="GO:0005886">
    <property type="term" value="C:plasma membrane"/>
    <property type="evidence" value="ECO:0007669"/>
    <property type="project" value="UniProtKB-SubCell"/>
</dbReference>